<evidence type="ECO:0000313" key="2">
    <source>
        <dbReference type="Proteomes" id="UP000799755"/>
    </source>
</evidence>
<proteinExistence type="predicted"/>
<keyword evidence="2" id="KW-1185">Reference proteome</keyword>
<sequence>MTFEAFVDESFLILSYDELRVAINYFQSNFRSFSPATQSYGVLSVSSFRTLPLLYQFLHRQRHLYLSFASQSYILSLFISSSRISCKLFYLKYSQLSPIPFFSIITPSIFFHIKLHLIPSISFMCHFLFLYSIPITAHPVFFFHRPQARKLSISVPGIDSFILILLIRVFSALIKLLCYCLHPSSSFFDGGPPKWYSGLIILASRLRPFIIYPRSGPYSTRRRFARSSSPKSLPNLTDSVQQFEFTPTVLTYSAVFVFFFFIYFFTS</sequence>
<comment type="caution">
    <text evidence="1">The sequence shown here is derived from an EMBL/GenBank/DDBJ whole genome shotgun (WGS) entry which is preliminary data.</text>
</comment>
<dbReference type="Proteomes" id="UP000799755">
    <property type="component" value="Unassembled WGS sequence"/>
</dbReference>
<gene>
    <name evidence="1" type="ORF">BDR25DRAFT_356838</name>
</gene>
<protein>
    <submittedName>
        <fullName evidence="1">Uncharacterized protein</fullName>
    </submittedName>
</protein>
<reference evidence="1" key="1">
    <citation type="journal article" date="2020" name="Stud. Mycol.">
        <title>101 Dothideomycetes genomes: a test case for predicting lifestyles and emergence of pathogens.</title>
        <authorList>
            <person name="Haridas S."/>
            <person name="Albert R."/>
            <person name="Binder M."/>
            <person name="Bloem J."/>
            <person name="Labutti K."/>
            <person name="Salamov A."/>
            <person name="Andreopoulos B."/>
            <person name="Baker S."/>
            <person name="Barry K."/>
            <person name="Bills G."/>
            <person name="Bluhm B."/>
            <person name="Cannon C."/>
            <person name="Castanera R."/>
            <person name="Culley D."/>
            <person name="Daum C."/>
            <person name="Ezra D."/>
            <person name="Gonzalez J."/>
            <person name="Henrissat B."/>
            <person name="Kuo A."/>
            <person name="Liang C."/>
            <person name="Lipzen A."/>
            <person name="Lutzoni F."/>
            <person name="Magnuson J."/>
            <person name="Mondo S."/>
            <person name="Nolan M."/>
            <person name="Ohm R."/>
            <person name="Pangilinan J."/>
            <person name="Park H.-J."/>
            <person name="Ramirez L."/>
            <person name="Alfaro M."/>
            <person name="Sun H."/>
            <person name="Tritt A."/>
            <person name="Yoshinaga Y."/>
            <person name="Zwiers L.-H."/>
            <person name="Turgeon B."/>
            <person name="Goodwin S."/>
            <person name="Spatafora J."/>
            <person name="Crous P."/>
            <person name="Grigoriev I."/>
        </authorList>
    </citation>
    <scope>NUCLEOTIDE SEQUENCE</scope>
    <source>
        <strain evidence="1">ATCC 200398</strain>
    </source>
</reference>
<accession>A0ACB6QSL8</accession>
<evidence type="ECO:0000313" key="1">
    <source>
        <dbReference type="EMBL" id="KAF2469072.1"/>
    </source>
</evidence>
<dbReference type="EMBL" id="MU003513">
    <property type="protein sequence ID" value="KAF2469072.1"/>
    <property type="molecule type" value="Genomic_DNA"/>
</dbReference>
<organism evidence="1 2">
    <name type="scientific">Lindgomyces ingoldianus</name>
    <dbReference type="NCBI Taxonomy" id="673940"/>
    <lineage>
        <taxon>Eukaryota</taxon>
        <taxon>Fungi</taxon>
        <taxon>Dikarya</taxon>
        <taxon>Ascomycota</taxon>
        <taxon>Pezizomycotina</taxon>
        <taxon>Dothideomycetes</taxon>
        <taxon>Pleosporomycetidae</taxon>
        <taxon>Pleosporales</taxon>
        <taxon>Lindgomycetaceae</taxon>
        <taxon>Lindgomyces</taxon>
    </lineage>
</organism>
<name>A0ACB6QSL8_9PLEO</name>